<accession>A0A839N5X5</accession>
<proteinExistence type="predicted"/>
<gene>
    <name evidence="1" type="ORF">FHU39_003168</name>
</gene>
<dbReference type="EMBL" id="JACHVQ010000002">
    <property type="protein sequence ID" value="MBB2893150.1"/>
    <property type="molecule type" value="Genomic_DNA"/>
</dbReference>
<organism evidence="1 2">
    <name type="scientific">Flexivirga oryzae</name>
    <dbReference type="NCBI Taxonomy" id="1794944"/>
    <lineage>
        <taxon>Bacteria</taxon>
        <taxon>Bacillati</taxon>
        <taxon>Actinomycetota</taxon>
        <taxon>Actinomycetes</taxon>
        <taxon>Micrococcales</taxon>
        <taxon>Dermacoccaceae</taxon>
        <taxon>Flexivirga</taxon>
    </lineage>
</organism>
<evidence type="ECO:0000313" key="2">
    <source>
        <dbReference type="Proteomes" id="UP000559182"/>
    </source>
</evidence>
<keyword evidence="2" id="KW-1185">Reference proteome</keyword>
<sequence>MTDEPFELAEAEAVAIAEVATAFAAVLPPERRGPYDGLVEAASAGSVDPEQLPELERVCVLALETGRARQLGKAETERLVNAVYRRTPGGRALTAEASDVNKVLAGLAGKSLQTARITCRMPGRYLLDLVVDGIDVSISLEPEGLEVRSLQTG</sequence>
<reference evidence="1 2" key="1">
    <citation type="submission" date="2020-08" db="EMBL/GenBank/DDBJ databases">
        <title>Sequencing the genomes of 1000 actinobacteria strains.</title>
        <authorList>
            <person name="Klenk H.-P."/>
        </authorList>
    </citation>
    <scope>NUCLEOTIDE SEQUENCE [LARGE SCALE GENOMIC DNA]</scope>
    <source>
        <strain evidence="1 2">DSM 105369</strain>
    </source>
</reference>
<evidence type="ECO:0000313" key="1">
    <source>
        <dbReference type="EMBL" id="MBB2893150.1"/>
    </source>
</evidence>
<dbReference type="Proteomes" id="UP000559182">
    <property type="component" value="Unassembled WGS sequence"/>
</dbReference>
<protein>
    <submittedName>
        <fullName evidence="1">Uncharacterized protein</fullName>
    </submittedName>
</protein>
<dbReference type="AlphaFoldDB" id="A0A839N5X5"/>
<dbReference type="RefSeq" id="WP_183321500.1">
    <property type="nucleotide sequence ID" value="NZ_JACHVQ010000002.1"/>
</dbReference>
<name>A0A839N5X5_9MICO</name>
<comment type="caution">
    <text evidence="1">The sequence shown here is derived from an EMBL/GenBank/DDBJ whole genome shotgun (WGS) entry which is preliminary data.</text>
</comment>